<dbReference type="InterPro" id="IPR023457">
    <property type="entry name" value="Met-tRNA_synth_2"/>
</dbReference>
<gene>
    <name evidence="1" type="ORF">PCOR1329_LOCUS14744</name>
</gene>
<accession>A0ABN9QUW3</accession>
<dbReference type="Gene3D" id="2.170.220.10">
    <property type="match status" value="1"/>
</dbReference>
<sequence length="79" mass="9119">NAAEELWRRCRDAGDIYEGVFKGWYRRRDEQFVESTDALESGFVDALSGEPLVRAEQECFLFRLPKHRDAVVELVESPG</sequence>
<feature type="non-terminal residue" evidence="1">
    <location>
        <position position="1"/>
    </location>
</feature>
<dbReference type="PANTHER" id="PTHR43326">
    <property type="entry name" value="METHIONYL-TRNA SYNTHETASE"/>
    <property type="match status" value="1"/>
</dbReference>
<proteinExistence type="predicted"/>
<evidence type="ECO:0000313" key="2">
    <source>
        <dbReference type="Proteomes" id="UP001189429"/>
    </source>
</evidence>
<dbReference type="Proteomes" id="UP001189429">
    <property type="component" value="Unassembled WGS sequence"/>
</dbReference>
<organism evidence="1 2">
    <name type="scientific">Prorocentrum cordatum</name>
    <dbReference type="NCBI Taxonomy" id="2364126"/>
    <lineage>
        <taxon>Eukaryota</taxon>
        <taxon>Sar</taxon>
        <taxon>Alveolata</taxon>
        <taxon>Dinophyceae</taxon>
        <taxon>Prorocentrales</taxon>
        <taxon>Prorocentraceae</taxon>
        <taxon>Prorocentrum</taxon>
    </lineage>
</organism>
<feature type="non-terminal residue" evidence="1">
    <location>
        <position position="79"/>
    </location>
</feature>
<protein>
    <submittedName>
        <fullName evidence="1">Uncharacterized protein</fullName>
    </submittedName>
</protein>
<dbReference type="Gene3D" id="3.40.50.620">
    <property type="entry name" value="HUPs"/>
    <property type="match status" value="1"/>
</dbReference>
<dbReference type="InterPro" id="IPR014729">
    <property type="entry name" value="Rossmann-like_a/b/a_fold"/>
</dbReference>
<reference evidence="1" key="1">
    <citation type="submission" date="2023-10" db="EMBL/GenBank/DDBJ databases">
        <authorList>
            <person name="Chen Y."/>
            <person name="Shah S."/>
            <person name="Dougan E. K."/>
            <person name="Thang M."/>
            <person name="Chan C."/>
        </authorList>
    </citation>
    <scope>NUCLEOTIDE SEQUENCE [LARGE SCALE GENOMIC DNA]</scope>
</reference>
<dbReference type="PANTHER" id="PTHR43326:SF2">
    <property type="entry name" value="METHIONINE--TRNA LIGASE"/>
    <property type="match status" value="1"/>
</dbReference>
<dbReference type="EMBL" id="CAUYUJ010004433">
    <property type="protein sequence ID" value="CAK0809508.1"/>
    <property type="molecule type" value="Genomic_DNA"/>
</dbReference>
<name>A0ABN9QUW3_9DINO</name>
<keyword evidence="2" id="KW-1185">Reference proteome</keyword>
<comment type="caution">
    <text evidence="1">The sequence shown here is derived from an EMBL/GenBank/DDBJ whole genome shotgun (WGS) entry which is preliminary data.</text>
</comment>
<evidence type="ECO:0000313" key="1">
    <source>
        <dbReference type="EMBL" id="CAK0809508.1"/>
    </source>
</evidence>
<dbReference type="SUPFAM" id="SSF52374">
    <property type="entry name" value="Nucleotidylyl transferase"/>
    <property type="match status" value="1"/>
</dbReference>